<dbReference type="EMBL" id="VOSC01000019">
    <property type="protein sequence ID" value="TXE11561.1"/>
    <property type="molecule type" value="Genomic_DNA"/>
</dbReference>
<proteinExistence type="predicted"/>
<dbReference type="GO" id="GO:0009244">
    <property type="term" value="P:lipopolysaccharide core region biosynthetic process"/>
    <property type="evidence" value="ECO:0007669"/>
    <property type="project" value="TreeGrafter"/>
</dbReference>
<organism evidence="3 4">
    <name type="scientific">Seonamhaeicola algicola</name>
    <dbReference type="NCBI Taxonomy" id="1719036"/>
    <lineage>
        <taxon>Bacteria</taxon>
        <taxon>Pseudomonadati</taxon>
        <taxon>Bacteroidota</taxon>
        <taxon>Flavobacteriia</taxon>
        <taxon>Flavobacteriales</taxon>
        <taxon>Flavobacteriaceae</taxon>
    </lineage>
</organism>
<dbReference type="GO" id="GO:0008713">
    <property type="term" value="F:ADP-heptose-lipopolysaccharide heptosyltransferase activity"/>
    <property type="evidence" value="ECO:0007669"/>
    <property type="project" value="TreeGrafter"/>
</dbReference>
<dbReference type="Pfam" id="PF01075">
    <property type="entry name" value="Glyco_transf_9"/>
    <property type="match status" value="1"/>
</dbReference>
<dbReference type="AlphaFoldDB" id="A0A5C7AT45"/>
<gene>
    <name evidence="3" type="ORF">FUA26_05700</name>
</gene>
<dbReference type="InterPro" id="IPR051199">
    <property type="entry name" value="LPS_LOS_Heptosyltrfase"/>
</dbReference>
<dbReference type="RefSeq" id="WP_147132831.1">
    <property type="nucleotide sequence ID" value="NZ_VOSC01000019.1"/>
</dbReference>
<dbReference type="PANTHER" id="PTHR30160:SF7">
    <property type="entry name" value="ADP-HEPTOSE--LPS HEPTOSYLTRANSFERASE 2"/>
    <property type="match status" value="1"/>
</dbReference>
<evidence type="ECO:0000313" key="3">
    <source>
        <dbReference type="EMBL" id="TXE11561.1"/>
    </source>
</evidence>
<keyword evidence="4" id="KW-1185">Reference proteome</keyword>
<dbReference type="SUPFAM" id="SSF53756">
    <property type="entry name" value="UDP-Glycosyltransferase/glycogen phosphorylase"/>
    <property type="match status" value="1"/>
</dbReference>
<dbReference type="Proteomes" id="UP000321790">
    <property type="component" value="Unassembled WGS sequence"/>
</dbReference>
<protein>
    <submittedName>
        <fullName evidence="3">Glycosyltransferase family 9 protein</fullName>
    </submittedName>
</protein>
<keyword evidence="1" id="KW-0328">Glycosyltransferase</keyword>
<keyword evidence="2 3" id="KW-0808">Transferase</keyword>
<evidence type="ECO:0000313" key="4">
    <source>
        <dbReference type="Proteomes" id="UP000321790"/>
    </source>
</evidence>
<dbReference type="GO" id="GO:0005829">
    <property type="term" value="C:cytosol"/>
    <property type="evidence" value="ECO:0007669"/>
    <property type="project" value="TreeGrafter"/>
</dbReference>
<evidence type="ECO:0000256" key="1">
    <source>
        <dbReference type="ARBA" id="ARBA00022676"/>
    </source>
</evidence>
<comment type="caution">
    <text evidence="3">The sequence shown here is derived from an EMBL/GenBank/DDBJ whole genome shotgun (WGS) entry which is preliminary data.</text>
</comment>
<accession>A0A5C7AT45</accession>
<dbReference type="InterPro" id="IPR002201">
    <property type="entry name" value="Glyco_trans_9"/>
</dbReference>
<name>A0A5C7AT45_9FLAO</name>
<sequence>MSFKKAINSLRFKVMGRLTKNVGKSYTTPNTPLTSTSQIKKILISRPNHKLGNQLLLTPLIQELNNTFPNSKIDLFVKGSIARVVYKNYKQINTIIELPRKPFNQLIKYGFTWLKLKKTKYDLVINVDKNSSSGKLSTKFARSTYKLFGDVDAQIINNFDDYEHLSKYPIYNLRLYLQLLGLPKNNTDVPVLDIKLTNSEIEKGKEILNNITKNNKPTICIYTNATGNKCYDEIWWNTLYKRLLNEFPNHNIIEMLPVENISRINFKAPHFYSKDIREMGGVLNNTAAFIAADNGVMHLASASLTPTVGFFKTTNEAIYAPYGNGSFAINTNNTNIDNWIASIKNLLDKTT</sequence>
<dbReference type="Gene3D" id="3.40.50.2000">
    <property type="entry name" value="Glycogen Phosphorylase B"/>
    <property type="match status" value="2"/>
</dbReference>
<reference evidence="4" key="1">
    <citation type="submission" date="2019-08" db="EMBL/GenBank/DDBJ databases">
        <title>Seonamhaeicola sediminis sp. nov., isolated from marine sediment.</title>
        <authorList>
            <person name="Cao W.R."/>
        </authorList>
    </citation>
    <scope>NUCLEOTIDE SEQUENCE [LARGE SCALE GENOMIC DNA]</scope>
    <source>
        <strain evidence="4">Gy8</strain>
    </source>
</reference>
<dbReference type="OrthoDB" id="9797795at2"/>
<dbReference type="PANTHER" id="PTHR30160">
    <property type="entry name" value="TETRAACYLDISACCHARIDE 4'-KINASE-RELATED"/>
    <property type="match status" value="1"/>
</dbReference>
<evidence type="ECO:0000256" key="2">
    <source>
        <dbReference type="ARBA" id="ARBA00022679"/>
    </source>
</evidence>